<evidence type="ECO:0000313" key="2">
    <source>
        <dbReference type="Proteomes" id="UP000568888"/>
    </source>
</evidence>
<reference evidence="2" key="1">
    <citation type="submission" date="2020-06" db="EMBL/GenBank/DDBJ databases">
        <title>Draft genomic sequecing of Geomonas sp. Red736.</title>
        <authorList>
            <person name="Itoh H."/>
            <person name="Xu Z.X."/>
            <person name="Ushijima N."/>
            <person name="Masuda Y."/>
            <person name="Shiratori Y."/>
            <person name="Senoo K."/>
        </authorList>
    </citation>
    <scope>NUCLEOTIDE SEQUENCE [LARGE SCALE GENOMIC DNA]</scope>
    <source>
        <strain evidence="2">Red736</strain>
    </source>
</reference>
<comment type="caution">
    <text evidence="1">The sequence shown here is derived from an EMBL/GenBank/DDBJ whole genome shotgun (WGS) entry which is preliminary data.</text>
</comment>
<dbReference type="SUPFAM" id="SSF46785">
    <property type="entry name" value="Winged helix' DNA-binding domain"/>
    <property type="match status" value="1"/>
</dbReference>
<dbReference type="EMBL" id="BLXY01000001">
    <property type="protein sequence ID" value="GFO62681.1"/>
    <property type="molecule type" value="Genomic_DNA"/>
</dbReference>
<evidence type="ECO:0008006" key="3">
    <source>
        <dbReference type="Google" id="ProtNLM"/>
    </source>
</evidence>
<accession>A0A6V8MRQ8</accession>
<sequence length="119" mass="13481">MERNNTMVYYLSGLLGSKAKECVLMFVFARGKAYVSEMAAFFPELSRSALQNAAEVLEKDGILVEGQQGNLRVYEFSPRCPYASSLQLLLQDVAKCYAPEERERLFIYRGAPRRKGKTV</sequence>
<name>A0A6V8MRQ8_9BACT</name>
<evidence type="ECO:0000313" key="1">
    <source>
        <dbReference type="EMBL" id="GFO62681.1"/>
    </source>
</evidence>
<gene>
    <name evidence="1" type="ORF">GMPD_06000</name>
</gene>
<dbReference type="Proteomes" id="UP000568888">
    <property type="component" value="Unassembled WGS sequence"/>
</dbReference>
<protein>
    <recommendedName>
        <fullName evidence="3">Transcriptional regulator</fullName>
    </recommendedName>
</protein>
<dbReference type="InterPro" id="IPR036390">
    <property type="entry name" value="WH_DNA-bd_sf"/>
</dbReference>
<organism evidence="1 2">
    <name type="scientific">Geomonas paludis</name>
    <dbReference type="NCBI Taxonomy" id="2740185"/>
    <lineage>
        <taxon>Bacteria</taxon>
        <taxon>Pseudomonadati</taxon>
        <taxon>Thermodesulfobacteriota</taxon>
        <taxon>Desulfuromonadia</taxon>
        <taxon>Geobacterales</taxon>
        <taxon>Geobacteraceae</taxon>
        <taxon>Geomonas</taxon>
    </lineage>
</organism>
<dbReference type="AlphaFoldDB" id="A0A6V8MRQ8"/>
<proteinExistence type="predicted"/>